<keyword evidence="2" id="KW-1185">Reference proteome</keyword>
<evidence type="ECO:0000313" key="2">
    <source>
        <dbReference type="Proteomes" id="UP000482295"/>
    </source>
</evidence>
<dbReference type="RefSeq" id="WP_155715887.1">
    <property type="nucleotide sequence ID" value="NZ_VVIQ01000005.1"/>
</dbReference>
<proteinExistence type="predicted"/>
<comment type="caution">
    <text evidence="1">The sequence shown here is derived from an EMBL/GenBank/DDBJ whole genome shotgun (WGS) entry which is preliminary data.</text>
</comment>
<gene>
    <name evidence="1" type="ORF">F0475_05980</name>
</gene>
<keyword evidence="1" id="KW-0645">Protease</keyword>
<accession>A0A7C9LDP7</accession>
<dbReference type="GO" id="GO:0004180">
    <property type="term" value="F:carboxypeptidase activity"/>
    <property type="evidence" value="ECO:0007669"/>
    <property type="project" value="UniProtKB-KW"/>
</dbReference>
<keyword evidence="1" id="KW-0121">Carboxypeptidase</keyword>
<dbReference type="Proteomes" id="UP000482295">
    <property type="component" value="Unassembled WGS sequence"/>
</dbReference>
<reference evidence="1 2" key="1">
    <citation type="submission" date="2019-09" db="EMBL/GenBank/DDBJ databases">
        <title>Prevotella A2879 sp. nov., isolated from an abscess of a patient.</title>
        <authorList>
            <person name="Buhl M."/>
            <person name="Oberhettinger P."/>
        </authorList>
    </citation>
    <scope>NUCLEOTIDE SEQUENCE [LARGE SCALE GENOMIC DNA]</scope>
    <source>
        <strain evidence="1 2">A2879</strain>
    </source>
</reference>
<evidence type="ECO:0000313" key="1">
    <source>
        <dbReference type="EMBL" id="MUL27856.1"/>
    </source>
</evidence>
<sequence length="230" mass="25722">MIRGKNICKTLKGIRQQIADANNIRYQPCECHHEGDCSGTCPACEQEIRYLEEQLIIRKRRGWSMKVAGLAAGFCVATIPLVSCNNTPKSTFAKAIESPQTGEVLQKVENFSTDKEHSVVISGLVVDGETNKPISSIEVFTRSGKKSLTFTDGSFAVRVNPTDTLLITDTSDSYVGFDLLVKEVKSPDRELLIRLRRTNLEMGKIKIDDNVKQSVEYNRPQSHKEKCNQK</sequence>
<keyword evidence="1" id="KW-0378">Hydrolase</keyword>
<protein>
    <submittedName>
        <fullName evidence="1">Carboxypeptidase-like regulatory domain-containing protein</fullName>
    </submittedName>
</protein>
<name>A0A7C9LDP7_9BACT</name>
<dbReference type="AlphaFoldDB" id="A0A7C9LDP7"/>
<dbReference type="EMBL" id="VVIQ01000005">
    <property type="protein sequence ID" value="MUL27856.1"/>
    <property type="molecule type" value="Genomic_DNA"/>
</dbReference>
<organism evidence="1 2">
    <name type="scientific">Prevotella vespertina</name>
    <dbReference type="NCBI Taxonomy" id="2608404"/>
    <lineage>
        <taxon>Bacteria</taxon>
        <taxon>Pseudomonadati</taxon>
        <taxon>Bacteroidota</taxon>
        <taxon>Bacteroidia</taxon>
        <taxon>Bacteroidales</taxon>
        <taxon>Prevotellaceae</taxon>
        <taxon>Prevotella</taxon>
    </lineage>
</organism>